<dbReference type="InterPro" id="IPR009057">
    <property type="entry name" value="Homeodomain-like_sf"/>
</dbReference>
<name>A0A4T0UNG6_9NEIS</name>
<dbReference type="GO" id="GO:0097367">
    <property type="term" value="F:carbohydrate derivative binding"/>
    <property type="evidence" value="ECO:0007669"/>
    <property type="project" value="InterPro"/>
</dbReference>
<keyword evidence="1" id="KW-0324">Glycolysis</keyword>
<protein>
    <submittedName>
        <fullName evidence="3">MurR/RpiR family transcriptional regulator</fullName>
    </submittedName>
</protein>
<dbReference type="SUPFAM" id="SSF53697">
    <property type="entry name" value="SIS domain"/>
    <property type="match status" value="1"/>
</dbReference>
<dbReference type="PANTHER" id="PTHR30514">
    <property type="entry name" value="GLUCOKINASE"/>
    <property type="match status" value="1"/>
</dbReference>
<dbReference type="PROSITE" id="PS51071">
    <property type="entry name" value="HTH_RPIR"/>
    <property type="match status" value="1"/>
</dbReference>
<evidence type="ECO:0000259" key="2">
    <source>
        <dbReference type="PROSITE" id="PS51071"/>
    </source>
</evidence>
<dbReference type="PANTHER" id="PTHR30514:SF18">
    <property type="entry name" value="RPIR-FAMILY TRANSCRIPTIONAL REGULATOR"/>
    <property type="match status" value="1"/>
</dbReference>
<proteinExistence type="predicted"/>
<dbReference type="GO" id="GO:0003700">
    <property type="term" value="F:DNA-binding transcription factor activity"/>
    <property type="evidence" value="ECO:0007669"/>
    <property type="project" value="InterPro"/>
</dbReference>
<sequence length="277" mass="29700">MAVLERMRAQFDALPPAERKVARRLMVDTPVAGLQTIAQLAAECGVSGPTVLRLVSRLGFEHYAAFQAALRGELEERLASTLSRSRLDGSVPVDEDFLAGFAGLAQEALTGTLAQVPRGDFEALAYALADPAHRVVLAGGRLTQALAAYLAQHLRAMRPGVDLLAGAGSAWADTLVDFRKGDLMLLFDIRRYDPALEALSRKAAQHRLTLCLITDQWLSPIAPLGRLVLVGRSSAAAGWGSKLPLFVLVEALIARVHQLRGAHSTGRLALIDEWGGA</sequence>
<organism evidence="3 4">
    <name type="scientific">Crenobacter intestini</name>
    <dbReference type="NCBI Taxonomy" id="2563443"/>
    <lineage>
        <taxon>Bacteria</taxon>
        <taxon>Pseudomonadati</taxon>
        <taxon>Pseudomonadota</taxon>
        <taxon>Betaproteobacteria</taxon>
        <taxon>Neisseriales</taxon>
        <taxon>Neisseriaceae</taxon>
        <taxon>Crenobacter</taxon>
    </lineage>
</organism>
<comment type="caution">
    <text evidence="3">The sequence shown here is derived from an EMBL/GenBank/DDBJ whole genome shotgun (WGS) entry which is preliminary data.</text>
</comment>
<dbReference type="Gene3D" id="3.40.50.10490">
    <property type="entry name" value="Glucose-6-phosphate isomerase like protein, domain 1"/>
    <property type="match status" value="1"/>
</dbReference>
<dbReference type="EMBL" id="STGJ01000015">
    <property type="protein sequence ID" value="TIC79835.1"/>
    <property type="molecule type" value="Genomic_DNA"/>
</dbReference>
<dbReference type="RefSeq" id="WP_136554801.1">
    <property type="nucleotide sequence ID" value="NZ_STGJ01000015.1"/>
</dbReference>
<gene>
    <name evidence="3" type="ORF">E5K04_12990</name>
</gene>
<dbReference type="GO" id="GO:0006096">
    <property type="term" value="P:glycolytic process"/>
    <property type="evidence" value="ECO:0007669"/>
    <property type="project" value="UniProtKB-KW"/>
</dbReference>
<evidence type="ECO:0000256" key="1">
    <source>
        <dbReference type="ARBA" id="ARBA00023152"/>
    </source>
</evidence>
<reference evidence="3 4" key="1">
    <citation type="submission" date="2019-04" db="EMBL/GenBank/DDBJ databases">
        <title>Crenobacter sp. nov.</title>
        <authorList>
            <person name="Shi S."/>
        </authorList>
    </citation>
    <scope>NUCLEOTIDE SEQUENCE [LARGE SCALE GENOMIC DNA]</scope>
    <source>
        <strain evidence="3 4">GY 70310</strain>
    </source>
</reference>
<evidence type="ECO:0000313" key="4">
    <source>
        <dbReference type="Proteomes" id="UP000308891"/>
    </source>
</evidence>
<dbReference type="Proteomes" id="UP000308891">
    <property type="component" value="Unassembled WGS sequence"/>
</dbReference>
<accession>A0A4T0UNG6</accession>
<evidence type="ECO:0000313" key="3">
    <source>
        <dbReference type="EMBL" id="TIC79835.1"/>
    </source>
</evidence>
<dbReference type="GO" id="GO:0003677">
    <property type="term" value="F:DNA binding"/>
    <property type="evidence" value="ECO:0007669"/>
    <property type="project" value="InterPro"/>
</dbReference>
<dbReference type="Pfam" id="PF01380">
    <property type="entry name" value="SIS"/>
    <property type="match status" value="1"/>
</dbReference>
<dbReference type="SUPFAM" id="SSF46689">
    <property type="entry name" value="Homeodomain-like"/>
    <property type="match status" value="1"/>
</dbReference>
<dbReference type="InterPro" id="IPR046348">
    <property type="entry name" value="SIS_dom_sf"/>
</dbReference>
<feature type="domain" description="HTH rpiR-type" evidence="2">
    <location>
        <begin position="1"/>
        <end position="77"/>
    </location>
</feature>
<dbReference type="InterPro" id="IPR047640">
    <property type="entry name" value="RpiR-like"/>
</dbReference>
<dbReference type="AlphaFoldDB" id="A0A4T0UNG6"/>
<dbReference type="InterPro" id="IPR036388">
    <property type="entry name" value="WH-like_DNA-bd_sf"/>
</dbReference>
<dbReference type="Gene3D" id="1.10.10.10">
    <property type="entry name" value="Winged helix-like DNA-binding domain superfamily/Winged helix DNA-binding domain"/>
    <property type="match status" value="1"/>
</dbReference>
<keyword evidence="4" id="KW-1185">Reference proteome</keyword>
<dbReference type="OrthoDB" id="8998729at2"/>
<dbReference type="InterPro" id="IPR000281">
    <property type="entry name" value="HTH_RpiR"/>
</dbReference>
<dbReference type="Pfam" id="PF01418">
    <property type="entry name" value="HTH_6"/>
    <property type="match status" value="1"/>
</dbReference>
<dbReference type="InterPro" id="IPR001347">
    <property type="entry name" value="SIS_dom"/>
</dbReference>